<evidence type="ECO:0000313" key="8">
    <source>
        <dbReference type="Proteomes" id="UP000724874"/>
    </source>
</evidence>
<proteinExistence type="inferred from homology"/>
<name>A0A9P5NN80_GYMJU</name>
<dbReference type="AlphaFoldDB" id="A0A9P5NN80"/>
<comment type="caution">
    <text evidence="7">The sequence shown here is derived from an EMBL/GenBank/DDBJ whole genome shotgun (WGS) entry which is preliminary data.</text>
</comment>
<keyword evidence="4" id="KW-0809">Transit peptide</keyword>
<evidence type="ECO:0000313" key="7">
    <source>
        <dbReference type="EMBL" id="KAF8898262.1"/>
    </source>
</evidence>
<keyword evidence="5" id="KW-0496">Mitochondrion</keyword>
<sequence>MGFRKLNFDVDALGNVAARASGVSQWTDMRLIAEGQFNRILGITLDNGKEVVARMPFSNAGPPRLTTSSEVATMDFLRTLLDAPVPKVLAWNASSDSDVGTEYIIMEKCPGETLPLDKPAPGSTIIAAQTLMDLLAGIPFSQYGSIYYKEDVDAALKERPLYADPNILDECSKRFRIGPSAERRFYRGGRAKLNIDRGPWIDPLSYVKAVANCEIEWIKAFAGKNQTASSHDPADHISVLKDWLHQAPAVVPEPQYCVPTLSHPDMEPSDIFYQREGSDDEIFYNITIAGWQGASVLPLFETHVPHFVSTKNNYEKMPEKLVKQVGLETEDPSEEHFVNLSQYALVEGLAENAKAQTTIDLYTILKEPRFQQLRQTIWYSSNVWPDNLHRFEKCLIDLARGYGDSIPASEDHPMSPLQYSTEEVEKNQKDVANFFMEQFSFQRLQDLLKSRDILVGDDGAVAARDYDKAKIAADEIYKWLLEAFNGDEANAAISQRWPFREGKFDRNLQLCK</sequence>
<evidence type="ECO:0000256" key="5">
    <source>
        <dbReference type="ARBA" id="ARBA00023128"/>
    </source>
</evidence>
<dbReference type="EMBL" id="JADNYJ010000054">
    <property type="protein sequence ID" value="KAF8898262.1"/>
    <property type="molecule type" value="Genomic_DNA"/>
</dbReference>
<evidence type="ECO:0000256" key="2">
    <source>
        <dbReference type="ARBA" id="ARBA00005543"/>
    </source>
</evidence>
<dbReference type="InterPro" id="IPR011009">
    <property type="entry name" value="Kinase-like_dom_sf"/>
</dbReference>
<dbReference type="SUPFAM" id="SSF56112">
    <property type="entry name" value="Protein kinase-like (PK-like)"/>
    <property type="match status" value="1"/>
</dbReference>
<accession>A0A9P5NN80</accession>
<dbReference type="GO" id="GO:0005739">
    <property type="term" value="C:mitochondrion"/>
    <property type="evidence" value="ECO:0007669"/>
    <property type="project" value="UniProtKB-SubCell"/>
</dbReference>
<dbReference type="InterPro" id="IPR051035">
    <property type="entry name" value="Mito_inheritance_9"/>
</dbReference>
<organism evidence="7 8">
    <name type="scientific">Gymnopilus junonius</name>
    <name type="common">Spectacular rustgill mushroom</name>
    <name type="synonym">Gymnopilus spectabilis subsp. junonius</name>
    <dbReference type="NCBI Taxonomy" id="109634"/>
    <lineage>
        <taxon>Eukaryota</taxon>
        <taxon>Fungi</taxon>
        <taxon>Dikarya</taxon>
        <taxon>Basidiomycota</taxon>
        <taxon>Agaricomycotina</taxon>
        <taxon>Agaricomycetes</taxon>
        <taxon>Agaricomycetidae</taxon>
        <taxon>Agaricales</taxon>
        <taxon>Agaricineae</taxon>
        <taxon>Hymenogastraceae</taxon>
        <taxon>Gymnopilus</taxon>
    </lineage>
</organism>
<reference evidence="7" key="1">
    <citation type="submission" date="2020-11" db="EMBL/GenBank/DDBJ databases">
        <authorList>
            <consortium name="DOE Joint Genome Institute"/>
            <person name="Ahrendt S."/>
            <person name="Riley R."/>
            <person name="Andreopoulos W."/>
            <person name="LaButti K."/>
            <person name="Pangilinan J."/>
            <person name="Ruiz-duenas F.J."/>
            <person name="Barrasa J.M."/>
            <person name="Sanchez-Garcia M."/>
            <person name="Camarero S."/>
            <person name="Miyauchi S."/>
            <person name="Serrano A."/>
            <person name="Linde D."/>
            <person name="Babiker R."/>
            <person name="Drula E."/>
            <person name="Ayuso-Fernandez I."/>
            <person name="Pacheco R."/>
            <person name="Padilla G."/>
            <person name="Ferreira P."/>
            <person name="Barriuso J."/>
            <person name="Kellner H."/>
            <person name="Castanera R."/>
            <person name="Alfaro M."/>
            <person name="Ramirez L."/>
            <person name="Pisabarro A.G."/>
            <person name="Kuo A."/>
            <person name="Tritt A."/>
            <person name="Lipzen A."/>
            <person name="He G."/>
            <person name="Yan M."/>
            <person name="Ng V."/>
            <person name="Cullen D."/>
            <person name="Martin F."/>
            <person name="Rosso M.-N."/>
            <person name="Henrissat B."/>
            <person name="Hibbett D."/>
            <person name="Martinez A.T."/>
            <person name="Grigoriev I.V."/>
        </authorList>
    </citation>
    <scope>NUCLEOTIDE SEQUENCE</scope>
    <source>
        <strain evidence="7">AH 44721</strain>
    </source>
</reference>
<evidence type="ECO:0000256" key="1">
    <source>
        <dbReference type="ARBA" id="ARBA00004173"/>
    </source>
</evidence>
<evidence type="ECO:0000256" key="6">
    <source>
        <dbReference type="ARBA" id="ARBA00031849"/>
    </source>
</evidence>
<comment type="similarity">
    <text evidence="2">Belongs to the AIM9 family.</text>
</comment>
<dbReference type="PANTHER" id="PTHR36091:SF1">
    <property type="entry name" value="ALTERED INHERITANCE OF MITOCHONDRIA PROTEIN 9, MITOCHONDRIAL"/>
    <property type="match status" value="1"/>
</dbReference>
<evidence type="ECO:0000256" key="3">
    <source>
        <dbReference type="ARBA" id="ARBA00016197"/>
    </source>
</evidence>
<dbReference type="OrthoDB" id="2968323at2759"/>
<dbReference type="Proteomes" id="UP000724874">
    <property type="component" value="Unassembled WGS sequence"/>
</dbReference>
<comment type="subcellular location">
    <subcellularLocation>
        <location evidence="1">Mitochondrion</location>
    </subcellularLocation>
</comment>
<dbReference type="PANTHER" id="PTHR36091">
    <property type="entry name" value="ALTERED INHERITANCE OF MITOCHONDRIA PROTEIN 9, MITOCHONDRIAL"/>
    <property type="match status" value="1"/>
</dbReference>
<gene>
    <name evidence="7" type="ORF">CPB84DRAFT_1155779</name>
</gene>
<keyword evidence="8" id="KW-1185">Reference proteome</keyword>
<protein>
    <recommendedName>
        <fullName evidence="3">Altered inheritance of mitochondria protein 9, mitochondrial</fullName>
    </recommendedName>
    <alternativeName>
        <fullName evidence="6">Found in mitochondrial proteome protein 29</fullName>
    </alternativeName>
</protein>
<evidence type="ECO:0000256" key="4">
    <source>
        <dbReference type="ARBA" id="ARBA00022946"/>
    </source>
</evidence>